<proteinExistence type="predicted"/>
<dbReference type="PANTHER" id="PTHR36172">
    <property type="match status" value="1"/>
</dbReference>
<dbReference type="PANTHER" id="PTHR36172:SF1">
    <property type="entry name" value="RESOLVASE-RELATED"/>
    <property type="match status" value="1"/>
</dbReference>
<dbReference type="InterPro" id="IPR048046">
    <property type="entry name" value="Transpos_IS607"/>
</dbReference>
<dbReference type="EMBL" id="SIJL01000049">
    <property type="protein sequence ID" value="TBH14506.1"/>
    <property type="molecule type" value="Genomic_DNA"/>
</dbReference>
<dbReference type="InterPro" id="IPR006119">
    <property type="entry name" value="Resolv_N"/>
</dbReference>
<reference evidence="4 5" key="1">
    <citation type="submission" date="2019-02" db="EMBL/GenBank/DDBJ databases">
        <title>Thermus sp. a novel from hot spring.</title>
        <authorList>
            <person name="Zhao Z."/>
        </authorList>
    </citation>
    <scope>NUCLEOTIDE SEQUENCE [LARGE SCALE GENOMIC DNA]</scope>
    <source>
        <strain evidence="4 5">CFH 72773T</strain>
    </source>
</reference>
<dbReference type="Gene3D" id="1.10.287.2170">
    <property type="match status" value="1"/>
</dbReference>
<dbReference type="SUPFAM" id="SSF53041">
    <property type="entry name" value="Resolvase-like"/>
    <property type="match status" value="1"/>
</dbReference>
<dbReference type="InterPro" id="IPR036162">
    <property type="entry name" value="Resolvase-like_N_sf"/>
</dbReference>
<dbReference type="Pfam" id="PF00239">
    <property type="entry name" value="Resolvase"/>
    <property type="match status" value="1"/>
</dbReference>
<organism evidence="4 5">
    <name type="scientific">Thermus thermamylovorans</name>
    <dbReference type="NCBI Taxonomy" id="2509362"/>
    <lineage>
        <taxon>Bacteria</taxon>
        <taxon>Thermotogati</taxon>
        <taxon>Deinococcota</taxon>
        <taxon>Deinococci</taxon>
        <taxon>Thermales</taxon>
        <taxon>Thermaceae</taxon>
        <taxon>Thermus</taxon>
    </lineage>
</organism>
<dbReference type="GO" id="GO:0006355">
    <property type="term" value="P:regulation of DNA-templated transcription"/>
    <property type="evidence" value="ECO:0007669"/>
    <property type="project" value="InterPro"/>
</dbReference>
<evidence type="ECO:0000313" key="5">
    <source>
        <dbReference type="Proteomes" id="UP000292858"/>
    </source>
</evidence>
<dbReference type="InterPro" id="IPR000551">
    <property type="entry name" value="MerR-type_HTH_dom"/>
</dbReference>
<dbReference type="PROSITE" id="PS51736">
    <property type="entry name" value="RECOMBINASES_3"/>
    <property type="match status" value="1"/>
</dbReference>
<evidence type="ECO:0000259" key="3">
    <source>
        <dbReference type="PROSITE" id="PS51736"/>
    </source>
</evidence>
<dbReference type="GO" id="GO:0000150">
    <property type="term" value="F:DNA strand exchange activity"/>
    <property type="evidence" value="ECO:0007669"/>
    <property type="project" value="InterPro"/>
</dbReference>
<dbReference type="InterPro" id="IPR009061">
    <property type="entry name" value="DNA-bd_dom_put_sf"/>
</dbReference>
<dbReference type="PROSITE" id="PS50937">
    <property type="entry name" value="HTH_MERR_2"/>
    <property type="match status" value="1"/>
</dbReference>
<protein>
    <submittedName>
        <fullName evidence="4">IS607 family transposase</fullName>
    </submittedName>
</protein>
<dbReference type="SMART" id="SM00422">
    <property type="entry name" value="HTH_MERR"/>
    <property type="match status" value="1"/>
</dbReference>
<feature type="region of interest" description="Disordered" evidence="1">
    <location>
        <begin position="194"/>
        <end position="214"/>
    </location>
</feature>
<dbReference type="InterPro" id="IPR041718">
    <property type="entry name" value="IS607_transposase-like"/>
</dbReference>
<dbReference type="SMART" id="SM00857">
    <property type="entry name" value="Resolvase"/>
    <property type="match status" value="1"/>
</dbReference>
<dbReference type="Gene3D" id="3.40.50.1390">
    <property type="entry name" value="Resolvase, N-terminal catalytic domain"/>
    <property type="match status" value="1"/>
</dbReference>
<dbReference type="InterPro" id="IPR041657">
    <property type="entry name" value="HTH_17"/>
</dbReference>
<evidence type="ECO:0000313" key="4">
    <source>
        <dbReference type="EMBL" id="TBH14506.1"/>
    </source>
</evidence>
<gene>
    <name evidence="4" type="ORF">ETP66_11850</name>
</gene>
<dbReference type="OrthoDB" id="9814833at2"/>
<comment type="caution">
    <text evidence="4">The sequence shown here is derived from an EMBL/GenBank/DDBJ whole genome shotgun (WGS) entry which is preliminary data.</text>
</comment>
<dbReference type="CDD" id="cd03769">
    <property type="entry name" value="SR_IS607_transposase_like"/>
    <property type="match status" value="1"/>
</dbReference>
<evidence type="ECO:0000256" key="1">
    <source>
        <dbReference type="SAM" id="MobiDB-lite"/>
    </source>
</evidence>
<dbReference type="FunFam" id="3.40.50.1390:FF:000002">
    <property type="entry name" value="ORF1 in transposon ISC1904"/>
    <property type="match status" value="1"/>
</dbReference>
<dbReference type="Gene3D" id="1.10.1660.10">
    <property type="match status" value="1"/>
</dbReference>
<name>A0A4Q9AV03_9DEIN</name>
<dbReference type="InterPro" id="IPR051491">
    <property type="entry name" value="Recombinase/Transposase-rel"/>
</dbReference>
<dbReference type="Pfam" id="PF12728">
    <property type="entry name" value="HTH_17"/>
    <property type="match status" value="1"/>
</dbReference>
<evidence type="ECO:0000259" key="2">
    <source>
        <dbReference type="PROSITE" id="PS50937"/>
    </source>
</evidence>
<feature type="domain" description="Resolvase/invertase-type recombinase catalytic" evidence="3">
    <location>
        <begin position="66"/>
        <end position="208"/>
    </location>
</feature>
<feature type="domain" description="HTH merR-type" evidence="2">
    <location>
        <begin position="5"/>
        <end position="52"/>
    </location>
</feature>
<sequence length="214" mass="24625">MDPLLLTAQQIQERYGLHRNTLYKWEKQGILHPVRTPGGRRRYRKEEIERLLSLGVGAPSERPRPRTLLYARVSTKKQEAFLRNQIARLEAFARERGWEYEVIAEVASGVNENRRGLVKVLNRAKNGELDRVVVEYEDRLARFGLGYIRRFLEAFGVELVVLNGKESQEVHEELAEDLVAVVSSFAARIYGKRGSRPRRKKGEARGVQAAEEKT</sequence>
<dbReference type="GO" id="GO:0003677">
    <property type="term" value="F:DNA binding"/>
    <property type="evidence" value="ECO:0007669"/>
    <property type="project" value="InterPro"/>
</dbReference>
<dbReference type="RefSeq" id="WP_038043797.1">
    <property type="nucleotide sequence ID" value="NZ_SIJL01000049.1"/>
</dbReference>
<dbReference type="AlphaFoldDB" id="A0A4Q9AV03"/>
<keyword evidence="5" id="KW-1185">Reference proteome</keyword>
<dbReference type="SUPFAM" id="SSF46955">
    <property type="entry name" value="Putative DNA-binding domain"/>
    <property type="match status" value="1"/>
</dbReference>
<dbReference type="NCBIfam" id="NF033518">
    <property type="entry name" value="transpos_IS607"/>
    <property type="match status" value="1"/>
</dbReference>
<accession>A0A4Q9AV03</accession>
<dbReference type="Proteomes" id="UP000292858">
    <property type="component" value="Unassembled WGS sequence"/>
</dbReference>